<feature type="region of interest" description="Disordered" evidence="3">
    <location>
        <begin position="751"/>
        <end position="785"/>
    </location>
</feature>
<feature type="compositionally biased region" description="Low complexity" evidence="3">
    <location>
        <begin position="803"/>
        <end position="822"/>
    </location>
</feature>
<feature type="region of interest" description="Disordered" evidence="3">
    <location>
        <begin position="800"/>
        <end position="822"/>
    </location>
</feature>
<evidence type="ECO:0000256" key="3">
    <source>
        <dbReference type="SAM" id="MobiDB-lite"/>
    </source>
</evidence>
<feature type="region of interest" description="Disordered" evidence="3">
    <location>
        <begin position="1"/>
        <end position="150"/>
    </location>
</feature>
<dbReference type="EMBL" id="QEAQ01000069">
    <property type="protein sequence ID" value="TPX56622.1"/>
    <property type="molecule type" value="Genomic_DNA"/>
</dbReference>
<dbReference type="CDD" id="cd00067">
    <property type="entry name" value="GAL4"/>
    <property type="match status" value="1"/>
</dbReference>
<proteinExistence type="predicted"/>
<feature type="compositionally biased region" description="Polar residues" evidence="3">
    <location>
        <begin position="519"/>
        <end position="533"/>
    </location>
</feature>
<name>A0A507DZ15_9FUNG</name>
<dbReference type="STRING" id="109895.A0A507DZ15"/>
<dbReference type="PROSITE" id="PS50048">
    <property type="entry name" value="ZN2_CY6_FUNGAL_2"/>
    <property type="match status" value="1"/>
</dbReference>
<dbReference type="Proteomes" id="UP000318582">
    <property type="component" value="Unassembled WGS sequence"/>
</dbReference>
<accession>A0A507DZ15</accession>
<dbReference type="SMART" id="SM00066">
    <property type="entry name" value="GAL4"/>
    <property type="match status" value="1"/>
</dbReference>
<feature type="compositionally biased region" description="Low complexity" evidence="3">
    <location>
        <begin position="19"/>
        <end position="42"/>
    </location>
</feature>
<sequence length="916" mass="95764">MSADPTSTSAPSLSGLHQSSASASTSAPPSSAQSNSAARSAPVTSPPPRALTNTTTTPSASASTSTPTPIPSSSSISHQRQRNITADSDMSTESINNHSNNSSHRQGLPTPAISPTTMSPTTHSQLHDNDTEQVTGGGTGSSGGPRKRNQVKRACVNCQKACKKCDNGRPCGRCIKFGLETTCADSARKERQRVGVKRGRSASVESGTDGSSPVHGWSKLDILSRLCHTVLMHAAESGDDSADMALDEPELLAARSLSIIANRSRGVELDDLPDSPDPSPDPLDYEYDHQSFDHSDLVQEGAQKVKSPFGNINVNSLAATLSVAGLSAAANGTNPMSALASLYPFSAFAGLEALAGVSNAGTQAKNDTISPGVRFAPFAFSGFNPLAAFETPVPPPPKVREPNPLDDFAAISDTVRRMEDEAYARSKKRKAPAATSTLSTPLPPLPSLSLWKPSTTSSASAPATPASSETASSSAAASVTAAVPTTSKSGTVSSGTGKRTRRTSTGMLLTPAPTRVHTPAQTPAQTPGATPSQTPAVTPSHTPATTPAPSKAKVAPNKPLPECRPPAPMLEAVLEEPQQPPQKKQKQKRKSSNAQAHHAHEQDLFKNTPSSAGVYAPTAPHASLHHALPARHQIYISGKPQKPSHHQSSPPQAQDLPSMVYTAPGYPSDSSLLPYPYSPHNSSATGGAYAPASYPLSYSQYYPALETANDMYNQSYLGGPVHFPPVSSTKGSMPMDFVYNPVVLPTSTSPASLTLPPVTPTPMSPTLSSSSVGRKSIDRRTPMIPDTGVVDMFTGAGGSQLVSQPLQHHPISHPHLPSPSQLLHLHSYQPVPSPYLSPHPALPLGHPSADMFSAAPRSVAPVAPAAGPSVNSTIKPTTSSPAPSHHHHHSQHVPEFCLPGEQNLLDSESRVRMDII</sequence>
<feature type="region of interest" description="Disordered" evidence="3">
    <location>
        <begin position="638"/>
        <end position="663"/>
    </location>
</feature>
<keyword evidence="2" id="KW-0539">Nucleus</keyword>
<dbReference type="GO" id="GO:0008270">
    <property type="term" value="F:zinc ion binding"/>
    <property type="evidence" value="ECO:0007669"/>
    <property type="project" value="InterPro"/>
</dbReference>
<dbReference type="PANTHER" id="PTHR47659:SF7">
    <property type="entry name" value="FUNGAL TRANSCRIPTIONAL REGULATORY PROTEIN, N-TERMINAL DOMAIN-CONTAINING PROTEIN"/>
    <property type="match status" value="1"/>
</dbReference>
<feature type="region of interest" description="Disordered" evidence="3">
    <location>
        <begin position="862"/>
        <end position="893"/>
    </location>
</feature>
<dbReference type="AlphaFoldDB" id="A0A507DZ15"/>
<dbReference type="SUPFAM" id="SSF57701">
    <property type="entry name" value="Zn2/Cys6 DNA-binding domain"/>
    <property type="match status" value="1"/>
</dbReference>
<feature type="compositionally biased region" description="Pro residues" evidence="3">
    <location>
        <begin position="558"/>
        <end position="568"/>
    </location>
</feature>
<feature type="region of interest" description="Disordered" evidence="3">
    <location>
        <begin position="421"/>
        <end position="617"/>
    </location>
</feature>
<feature type="compositionally biased region" description="Low complexity" evidence="3">
    <location>
        <begin position="54"/>
        <end position="77"/>
    </location>
</feature>
<dbReference type="InterPro" id="IPR036864">
    <property type="entry name" value="Zn2-C6_fun-type_DNA-bd_sf"/>
</dbReference>
<protein>
    <recommendedName>
        <fullName evidence="4">Zn(2)-C6 fungal-type domain-containing protein</fullName>
    </recommendedName>
</protein>
<evidence type="ECO:0000259" key="4">
    <source>
        <dbReference type="PROSITE" id="PS50048"/>
    </source>
</evidence>
<feature type="compositionally biased region" description="Polar residues" evidence="3">
    <location>
        <begin position="1"/>
        <end position="18"/>
    </location>
</feature>
<evidence type="ECO:0000256" key="1">
    <source>
        <dbReference type="ARBA" id="ARBA00022723"/>
    </source>
</evidence>
<keyword evidence="6" id="KW-1185">Reference proteome</keyword>
<dbReference type="PANTHER" id="PTHR47659">
    <property type="entry name" value="ZN(II)2CYS6 TRANSCRIPTION FACTOR (EUROFUNG)-RELATED"/>
    <property type="match status" value="1"/>
</dbReference>
<feature type="compositionally biased region" description="Polar residues" evidence="3">
    <location>
        <begin position="113"/>
        <end position="124"/>
    </location>
</feature>
<feature type="domain" description="Zn(2)-C6 fungal-type" evidence="4">
    <location>
        <begin position="154"/>
        <end position="183"/>
    </location>
</feature>
<dbReference type="InterPro" id="IPR001138">
    <property type="entry name" value="Zn2Cys6_DnaBD"/>
</dbReference>
<gene>
    <name evidence="5" type="ORF">PhCBS80983_g04400</name>
</gene>
<evidence type="ECO:0000256" key="2">
    <source>
        <dbReference type="ARBA" id="ARBA00023242"/>
    </source>
</evidence>
<feature type="compositionally biased region" description="Polar residues" evidence="3">
    <location>
        <begin position="82"/>
        <end position="93"/>
    </location>
</feature>
<feature type="compositionally biased region" description="Low complexity" evidence="3">
    <location>
        <begin position="534"/>
        <end position="556"/>
    </location>
</feature>
<feature type="compositionally biased region" description="Low complexity" evidence="3">
    <location>
        <begin position="447"/>
        <end position="497"/>
    </location>
</feature>
<dbReference type="GO" id="GO:0000981">
    <property type="term" value="F:DNA-binding transcription factor activity, RNA polymerase II-specific"/>
    <property type="evidence" value="ECO:0007669"/>
    <property type="project" value="InterPro"/>
</dbReference>
<evidence type="ECO:0000313" key="5">
    <source>
        <dbReference type="EMBL" id="TPX56622.1"/>
    </source>
</evidence>
<feature type="compositionally biased region" description="Low complexity" evidence="3">
    <location>
        <begin position="94"/>
        <end position="104"/>
    </location>
</feature>
<evidence type="ECO:0000313" key="6">
    <source>
        <dbReference type="Proteomes" id="UP000318582"/>
    </source>
</evidence>
<comment type="caution">
    <text evidence="5">The sequence shown here is derived from an EMBL/GenBank/DDBJ whole genome shotgun (WGS) entry which is preliminary data.</text>
</comment>
<dbReference type="InterPro" id="IPR050335">
    <property type="entry name" value="ERT1_acuK_gluconeogen_tf"/>
</dbReference>
<feature type="region of interest" description="Disordered" evidence="3">
    <location>
        <begin position="186"/>
        <end position="215"/>
    </location>
</feature>
<reference evidence="5 6" key="1">
    <citation type="journal article" date="2019" name="Sci. Rep.">
        <title>Comparative genomics of chytrid fungi reveal insights into the obligate biotrophic and pathogenic lifestyle of Synchytrium endobioticum.</title>
        <authorList>
            <person name="van de Vossenberg B.T.L.H."/>
            <person name="Warris S."/>
            <person name="Nguyen H.D.T."/>
            <person name="van Gent-Pelzer M.P.E."/>
            <person name="Joly D.L."/>
            <person name="van de Geest H.C."/>
            <person name="Bonants P.J.M."/>
            <person name="Smith D.S."/>
            <person name="Levesque C.A."/>
            <person name="van der Lee T.A.J."/>
        </authorList>
    </citation>
    <scope>NUCLEOTIDE SEQUENCE [LARGE SCALE GENOMIC DNA]</scope>
    <source>
        <strain evidence="5 6">CBS 809.83</strain>
    </source>
</reference>
<feature type="compositionally biased region" description="Low complexity" evidence="3">
    <location>
        <begin position="862"/>
        <end position="883"/>
    </location>
</feature>
<keyword evidence="1" id="KW-0479">Metal-binding</keyword>
<organism evidence="5 6">
    <name type="scientific">Powellomyces hirtus</name>
    <dbReference type="NCBI Taxonomy" id="109895"/>
    <lineage>
        <taxon>Eukaryota</taxon>
        <taxon>Fungi</taxon>
        <taxon>Fungi incertae sedis</taxon>
        <taxon>Chytridiomycota</taxon>
        <taxon>Chytridiomycota incertae sedis</taxon>
        <taxon>Chytridiomycetes</taxon>
        <taxon>Spizellomycetales</taxon>
        <taxon>Powellomycetaceae</taxon>
        <taxon>Powellomyces</taxon>
    </lineage>
</organism>